<organism evidence="2 3">
    <name type="scientific">Pristionchus mayeri</name>
    <dbReference type="NCBI Taxonomy" id="1317129"/>
    <lineage>
        <taxon>Eukaryota</taxon>
        <taxon>Metazoa</taxon>
        <taxon>Ecdysozoa</taxon>
        <taxon>Nematoda</taxon>
        <taxon>Chromadorea</taxon>
        <taxon>Rhabditida</taxon>
        <taxon>Rhabditina</taxon>
        <taxon>Diplogasteromorpha</taxon>
        <taxon>Diplogasteroidea</taxon>
        <taxon>Neodiplogasteridae</taxon>
        <taxon>Pristionchus</taxon>
    </lineage>
</organism>
<sequence>MADEIIQDDSCLRAIGAAIADSADVSVLAGSLLRRATTDYATFATRLDEELAGATQEQLQKTYKTIDNFCLALNGTLSSLGKRIYSNNHAGDADELMANENFSNAAIDDKPCSSKARSSKTLKSLDETHRKGRTVDSTEWMATAEQYAKSRGDQGGVLEARLQSIGLKQSGVQIAQMPLSEFESIINEKQLSPENLKTVKEIRKKLRKRYREIHERQVKNLSKTRPVLNKTVVIKPVASKKKEGTHLRVDYDGLLASVGLSYSFEQVGMMSLADFNRVLSQKNLDAGQTSLVKMIRARGKTRFNSGGRTRDQMPRKSTEKKKK</sequence>
<evidence type="ECO:0000256" key="1">
    <source>
        <dbReference type="SAM" id="MobiDB-lite"/>
    </source>
</evidence>
<feature type="region of interest" description="Disordered" evidence="1">
    <location>
        <begin position="299"/>
        <end position="323"/>
    </location>
</feature>
<dbReference type="AlphaFoldDB" id="A0AAN5CVI1"/>
<name>A0AAN5CVI1_9BILA</name>
<proteinExistence type="predicted"/>
<keyword evidence="3" id="KW-1185">Reference proteome</keyword>
<dbReference type="GO" id="GO:0003677">
    <property type="term" value="F:DNA binding"/>
    <property type="evidence" value="ECO:0007669"/>
    <property type="project" value="InterPro"/>
</dbReference>
<evidence type="ECO:0000313" key="3">
    <source>
        <dbReference type="Proteomes" id="UP001328107"/>
    </source>
</evidence>
<dbReference type="Gene3D" id="1.10.880.10">
    <property type="entry name" value="Transcription factor, Skn-1-like, DNA-binding domain"/>
    <property type="match status" value="2"/>
</dbReference>
<dbReference type="GO" id="GO:0006355">
    <property type="term" value="P:regulation of DNA-templated transcription"/>
    <property type="evidence" value="ECO:0007669"/>
    <property type="project" value="InterPro"/>
</dbReference>
<feature type="non-terminal residue" evidence="2">
    <location>
        <position position="323"/>
    </location>
</feature>
<dbReference type="InterPro" id="IPR008917">
    <property type="entry name" value="TF_DNA-bd_sf"/>
</dbReference>
<dbReference type="Proteomes" id="UP001328107">
    <property type="component" value="Unassembled WGS sequence"/>
</dbReference>
<comment type="caution">
    <text evidence="2">The sequence shown here is derived from an EMBL/GenBank/DDBJ whole genome shotgun (WGS) entry which is preliminary data.</text>
</comment>
<dbReference type="SUPFAM" id="SSF47454">
    <property type="entry name" value="A DNA-binding domain in eukaryotic transcription factors"/>
    <property type="match status" value="1"/>
</dbReference>
<dbReference type="EMBL" id="BTRK01000004">
    <property type="protein sequence ID" value="GMR50797.1"/>
    <property type="molecule type" value="Genomic_DNA"/>
</dbReference>
<gene>
    <name evidence="2" type="ORF">PMAYCL1PPCAC_20992</name>
</gene>
<reference evidence="3" key="1">
    <citation type="submission" date="2022-10" db="EMBL/GenBank/DDBJ databases">
        <title>Genome assembly of Pristionchus species.</title>
        <authorList>
            <person name="Yoshida K."/>
            <person name="Sommer R.J."/>
        </authorList>
    </citation>
    <scope>NUCLEOTIDE SEQUENCE [LARGE SCALE GENOMIC DNA]</scope>
    <source>
        <strain evidence="3">RS5460</strain>
    </source>
</reference>
<accession>A0AAN5CVI1</accession>
<protein>
    <submittedName>
        <fullName evidence="2">Uncharacterized protein</fullName>
    </submittedName>
</protein>
<feature type="compositionally biased region" description="Basic and acidic residues" evidence="1">
    <location>
        <begin position="308"/>
        <end position="317"/>
    </location>
</feature>
<evidence type="ECO:0000313" key="2">
    <source>
        <dbReference type="EMBL" id="GMR50797.1"/>
    </source>
</evidence>